<name>A0A1I7SJY4_BURXY</name>
<accession>A0A1I7SJY4</accession>
<dbReference type="Proteomes" id="UP000095284">
    <property type="component" value="Unplaced"/>
</dbReference>
<sequence>ESTGVLAKLDIFYQELVKSTFCYVSRALCKQDRLAFALRFVKAELFDDKEANFFCGNLVDEAVSDTGSAPSWLSEDVQQQIAKLRAYLSLFIHN</sequence>
<proteinExistence type="predicted"/>
<dbReference type="WBParaSite" id="BXY_1336200.1">
    <property type="protein sequence ID" value="BXY_1336200.1"/>
    <property type="gene ID" value="BXY_1336200"/>
</dbReference>
<reference evidence="2" key="1">
    <citation type="submission" date="2016-11" db="UniProtKB">
        <authorList>
            <consortium name="WormBaseParasite"/>
        </authorList>
    </citation>
    <scope>IDENTIFICATION</scope>
</reference>
<evidence type="ECO:0000313" key="2">
    <source>
        <dbReference type="WBParaSite" id="BXY_1336200.1"/>
    </source>
</evidence>
<protein>
    <submittedName>
        <fullName evidence="2">PI3K/PI4K domain-containing protein</fullName>
    </submittedName>
</protein>
<dbReference type="AlphaFoldDB" id="A0A1I7SJY4"/>
<evidence type="ECO:0000313" key="1">
    <source>
        <dbReference type="Proteomes" id="UP000095284"/>
    </source>
</evidence>
<organism evidence="1 2">
    <name type="scientific">Bursaphelenchus xylophilus</name>
    <name type="common">Pinewood nematode worm</name>
    <name type="synonym">Aphelenchoides xylophilus</name>
    <dbReference type="NCBI Taxonomy" id="6326"/>
    <lineage>
        <taxon>Eukaryota</taxon>
        <taxon>Metazoa</taxon>
        <taxon>Ecdysozoa</taxon>
        <taxon>Nematoda</taxon>
        <taxon>Chromadorea</taxon>
        <taxon>Rhabditida</taxon>
        <taxon>Tylenchina</taxon>
        <taxon>Tylenchomorpha</taxon>
        <taxon>Aphelenchoidea</taxon>
        <taxon>Aphelenchoididae</taxon>
        <taxon>Bursaphelenchus</taxon>
    </lineage>
</organism>